<sequence>MDFMKIFDQAVREIKREVNLKVLSVPEIEQKVLDATSDEPWGPHGSELSDIARATTKNYLECDLVMNVLWQRLSNKKPNWVHLYKSLVTIEYLVANGSERAVDDIYDNISQITALSRFECVEPNGKDVGLRVRKKSEAILSILDDREKLQQVREKAAAARDKYIGLSSTGMSYKSSSTSSSIGNYESTNSYGGTNRSKEADLFMSDKGTKLYNNIERDQYIKEKFSQKPRGSTSKDKFDEDFNPRAAITTYGSADKSSKRVDLFVPNLMDDTIDTRNYVQEQFDLFPDATFQSATSNSETTTVQGNIDLFANISSEAKLNSSLSGNKIDNSFDSFAAIPFNNSDRSNNRSDQTAETEFEFGAFTASTESNENPKTKDSTFQVKSGIWADSLSRGLIDLDITAPKKISLTDMKDSTLSQKPLRKI</sequence>
<dbReference type="AlphaFoldDB" id="A0A833QXL5"/>
<dbReference type="PROSITE" id="PS50942">
    <property type="entry name" value="ENTH"/>
    <property type="match status" value="1"/>
</dbReference>
<dbReference type="InterPro" id="IPR008942">
    <property type="entry name" value="ENTH_VHS"/>
</dbReference>
<dbReference type="SUPFAM" id="SSF48464">
    <property type="entry name" value="ENTH/VHS domain"/>
    <property type="match status" value="1"/>
</dbReference>
<dbReference type="GO" id="GO:0005543">
    <property type="term" value="F:phospholipid binding"/>
    <property type="evidence" value="ECO:0007669"/>
    <property type="project" value="TreeGrafter"/>
</dbReference>
<keyword evidence="4" id="KW-0333">Golgi apparatus</keyword>
<accession>A0A833QXL5</accession>
<dbReference type="SMART" id="SM00273">
    <property type="entry name" value="ENTH"/>
    <property type="match status" value="1"/>
</dbReference>
<evidence type="ECO:0000256" key="5">
    <source>
        <dbReference type="ARBA" id="ARBA00023329"/>
    </source>
</evidence>
<dbReference type="Proteomes" id="UP000623129">
    <property type="component" value="Unassembled WGS sequence"/>
</dbReference>
<evidence type="ECO:0000259" key="6">
    <source>
        <dbReference type="PROSITE" id="PS50942"/>
    </source>
</evidence>
<dbReference type="GO" id="GO:0006897">
    <property type="term" value="P:endocytosis"/>
    <property type="evidence" value="ECO:0007669"/>
    <property type="project" value="TreeGrafter"/>
</dbReference>
<dbReference type="Gene3D" id="1.25.40.90">
    <property type="match status" value="1"/>
</dbReference>
<evidence type="ECO:0000256" key="2">
    <source>
        <dbReference type="ARBA" id="ARBA00004555"/>
    </source>
</evidence>
<dbReference type="OrthoDB" id="4033880at2759"/>
<dbReference type="PANTHER" id="PTHR12276:SF87">
    <property type="entry name" value="OS01G0738600 PROTEIN"/>
    <property type="match status" value="1"/>
</dbReference>
<evidence type="ECO:0000313" key="7">
    <source>
        <dbReference type="EMBL" id="KAF3335020.1"/>
    </source>
</evidence>
<comment type="subcellular location">
    <subcellularLocation>
        <location evidence="1">Cytoplasmic vesicle</location>
        <location evidence="1">Clathrin-coated vesicle</location>
    </subcellularLocation>
    <subcellularLocation>
        <location evidence="2">Golgi apparatus</location>
    </subcellularLocation>
</comment>
<dbReference type="GO" id="GO:0030276">
    <property type="term" value="F:clathrin binding"/>
    <property type="evidence" value="ECO:0007669"/>
    <property type="project" value="TreeGrafter"/>
</dbReference>
<keyword evidence="8" id="KW-1185">Reference proteome</keyword>
<reference evidence="7" key="1">
    <citation type="submission" date="2020-01" db="EMBL/GenBank/DDBJ databases">
        <title>Genome sequence of Kobresia littledalei, the first chromosome-level genome in the family Cyperaceae.</title>
        <authorList>
            <person name="Qu G."/>
        </authorList>
    </citation>
    <scope>NUCLEOTIDE SEQUENCE</scope>
    <source>
        <strain evidence="7">C.B.Clarke</strain>
        <tissue evidence="7">Leaf</tissue>
    </source>
</reference>
<protein>
    <submittedName>
        <fullName evidence="7">Clathrin interactor EPSIN 1-like protein</fullName>
    </submittedName>
</protein>
<proteinExistence type="inferred from homology"/>
<dbReference type="InterPro" id="IPR013809">
    <property type="entry name" value="ENTH"/>
</dbReference>
<dbReference type="GO" id="GO:0030125">
    <property type="term" value="C:clathrin vesicle coat"/>
    <property type="evidence" value="ECO:0007669"/>
    <property type="project" value="TreeGrafter"/>
</dbReference>
<dbReference type="GO" id="GO:0005886">
    <property type="term" value="C:plasma membrane"/>
    <property type="evidence" value="ECO:0007669"/>
    <property type="project" value="TreeGrafter"/>
</dbReference>
<name>A0A833QXL5_9POAL</name>
<dbReference type="GO" id="GO:0005768">
    <property type="term" value="C:endosome"/>
    <property type="evidence" value="ECO:0007669"/>
    <property type="project" value="TreeGrafter"/>
</dbReference>
<comment type="similarity">
    <text evidence="3">Belongs to the epsin family.</text>
</comment>
<gene>
    <name evidence="7" type="ORF">FCM35_KLT21624</name>
</gene>
<evidence type="ECO:0000313" key="8">
    <source>
        <dbReference type="Proteomes" id="UP000623129"/>
    </source>
</evidence>
<dbReference type="CDD" id="cd03571">
    <property type="entry name" value="ENTH"/>
    <property type="match status" value="1"/>
</dbReference>
<dbReference type="FunFam" id="1.25.40.90:FF:000006">
    <property type="entry name" value="Clathrin interactor 1"/>
    <property type="match status" value="1"/>
</dbReference>
<evidence type="ECO:0000256" key="4">
    <source>
        <dbReference type="ARBA" id="ARBA00023034"/>
    </source>
</evidence>
<evidence type="ECO:0000256" key="1">
    <source>
        <dbReference type="ARBA" id="ARBA00004132"/>
    </source>
</evidence>
<dbReference type="PANTHER" id="PTHR12276">
    <property type="entry name" value="EPSIN/ENT-RELATED"/>
    <property type="match status" value="1"/>
</dbReference>
<organism evidence="7 8">
    <name type="scientific">Carex littledalei</name>
    <dbReference type="NCBI Taxonomy" id="544730"/>
    <lineage>
        <taxon>Eukaryota</taxon>
        <taxon>Viridiplantae</taxon>
        <taxon>Streptophyta</taxon>
        <taxon>Embryophyta</taxon>
        <taxon>Tracheophyta</taxon>
        <taxon>Spermatophyta</taxon>
        <taxon>Magnoliopsida</taxon>
        <taxon>Liliopsida</taxon>
        <taxon>Poales</taxon>
        <taxon>Cyperaceae</taxon>
        <taxon>Cyperoideae</taxon>
        <taxon>Cariceae</taxon>
        <taxon>Carex</taxon>
        <taxon>Carex subgen. Euthyceras</taxon>
    </lineage>
</organism>
<dbReference type="GO" id="GO:0005794">
    <property type="term" value="C:Golgi apparatus"/>
    <property type="evidence" value="ECO:0007669"/>
    <property type="project" value="UniProtKB-SubCell"/>
</dbReference>
<feature type="domain" description="ENTH" evidence="6">
    <location>
        <begin position="20"/>
        <end position="153"/>
    </location>
</feature>
<keyword evidence="5" id="KW-0968">Cytoplasmic vesicle</keyword>
<evidence type="ECO:0000256" key="3">
    <source>
        <dbReference type="ARBA" id="ARBA00010130"/>
    </source>
</evidence>
<dbReference type="EMBL" id="SWLB01000009">
    <property type="protein sequence ID" value="KAF3335020.1"/>
    <property type="molecule type" value="Genomic_DNA"/>
</dbReference>
<comment type="caution">
    <text evidence="7">The sequence shown here is derived from an EMBL/GenBank/DDBJ whole genome shotgun (WGS) entry which is preliminary data.</text>
</comment>
<dbReference type="Pfam" id="PF01417">
    <property type="entry name" value="ENTH"/>
    <property type="match status" value="1"/>
</dbReference>